<keyword evidence="1" id="KW-0808">Transferase</keyword>
<dbReference type="SUPFAM" id="SSF56112">
    <property type="entry name" value="Protein kinase-like (PK-like)"/>
    <property type="match status" value="1"/>
</dbReference>
<evidence type="ECO:0000313" key="2">
    <source>
        <dbReference type="Proteomes" id="UP001302321"/>
    </source>
</evidence>
<sequence length="261" mass="29381">METSRLPPPPVCEHEFKIELPRSKRPGGPEHYRLPAQTRIKYEPPATLVHFWFRTRFVSAFATCLSNIHPHILRLHIRPSTAASLVGSCVRLVPGFAQFWVHVAFPEWFLPDHIVLKQQKQGEEEVVTAELFDTEVQAYNRLQPLQGMVVPTCYGRLHYNGTRALILEYLGGTSLSSPEGVTLRLEELSALLQPCYRALHAFGVHHDITTPTCPTFVMAELPAMHGIMVCNKSIQVDSIGARTASRSNLPRPYQSPTIPSR</sequence>
<dbReference type="Proteomes" id="UP001302321">
    <property type="component" value="Unassembled WGS sequence"/>
</dbReference>
<comment type="caution">
    <text evidence="1">The sequence shown here is derived from an EMBL/GenBank/DDBJ whole genome shotgun (WGS) entry which is preliminary data.</text>
</comment>
<proteinExistence type="predicted"/>
<name>A0AAN6WCW5_9PEZI</name>
<reference evidence="1" key="2">
    <citation type="submission" date="2023-05" db="EMBL/GenBank/DDBJ databases">
        <authorList>
            <consortium name="Lawrence Berkeley National Laboratory"/>
            <person name="Steindorff A."/>
            <person name="Hensen N."/>
            <person name="Bonometti L."/>
            <person name="Westerberg I."/>
            <person name="Brannstrom I.O."/>
            <person name="Guillou S."/>
            <person name="Cros-Aarteil S."/>
            <person name="Calhoun S."/>
            <person name="Haridas S."/>
            <person name="Kuo A."/>
            <person name="Mondo S."/>
            <person name="Pangilinan J."/>
            <person name="Riley R."/>
            <person name="Labutti K."/>
            <person name="Andreopoulos B."/>
            <person name="Lipzen A."/>
            <person name="Chen C."/>
            <person name="Yanf M."/>
            <person name="Daum C."/>
            <person name="Ng V."/>
            <person name="Clum A."/>
            <person name="Ohm R."/>
            <person name="Martin F."/>
            <person name="Silar P."/>
            <person name="Natvig D."/>
            <person name="Lalanne C."/>
            <person name="Gautier V."/>
            <person name="Ament-Velasquez S.L."/>
            <person name="Kruys A."/>
            <person name="Hutchinson M.I."/>
            <person name="Powell A.J."/>
            <person name="Barry K."/>
            <person name="Miller A.N."/>
            <person name="Grigoriev I.V."/>
            <person name="Debuchy R."/>
            <person name="Gladieux P."/>
            <person name="Thoren M.H."/>
            <person name="Johannesson H."/>
        </authorList>
    </citation>
    <scope>NUCLEOTIDE SEQUENCE</scope>
    <source>
        <strain evidence="1">CBS 892.96</strain>
    </source>
</reference>
<dbReference type="AlphaFoldDB" id="A0AAN6WCW5"/>
<dbReference type="InterPro" id="IPR011009">
    <property type="entry name" value="Kinase-like_dom_sf"/>
</dbReference>
<dbReference type="EMBL" id="MU866155">
    <property type="protein sequence ID" value="KAK4177782.1"/>
    <property type="molecule type" value="Genomic_DNA"/>
</dbReference>
<protein>
    <submittedName>
        <fullName evidence="1">Lipopolysaccharide core heptose(II) kinase RfaY</fullName>
    </submittedName>
</protein>
<dbReference type="GO" id="GO:0016301">
    <property type="term" value="F:kinase activity"/>
    <property type="evidence" value="ECO:0007669"/>
    <property type="project" value="UniProtKB-KW"/>
</dbReference>
<evidence type="ECO:0000313" key="1">
    <source>
        <dbReference type="EMBL" id="KAK4177782.1"/>
    </source>
</evidence>
<keyword evidence="2" id="KW-1185">Reference proteome</keyword>
<keyword evidence="1" id="KW-0418">Kinase</keyword>
<accession>A0AAN6WCW5</accession>
<reference evidence="1" key="1">
    <citation type="journal article" date="2023" name="Mol. Phylogenet. Evol.">
        <title>Genome-scale phylogeny and comparative genomics of the fungal order Sordariales.</title>
        <authorList>
            <person name="Hensen N."/>
            <person name="Bonometti L."/>
            <person name="Westerberg I."/>
            <person name="Brannstrom I.O."/>
            <person name="Guillou S."/>
            <person name="Cros-Aarteil S."/>
            <person name="Calhoun S."/>
            <person name="Haridas S."/>
            <person name="Kuo A."/>
            <person name="Mondo S."/>
            <person name="Pangilinan J."/>
            <person name="Riley R."/>
            <person name="LaButti K."/>
            <person name="Andreopoulos B."/>
            <person name="Lipzen A."/>
            <person name="Chen C."/>
            <person name="Yan M."/>
            <person name="Daum C."/>
            <person name="Ng V."/>
            <person name="Clum A."/>
            <person name="Steindorff A."/>
            <person name="Ohm R.A."/>
            <person name="Martin F."/>
            <person name="Silar P."/>
            <person name="Natvig D.O."/>
            <person name="Lalanne C."/>
            <person name="Gautier V."/>
            <person name="Ament-Velasquez S.L."/>
            <person name="Kruys A."/>
            <person name="Hutchinson M.I."/>
            <person name="Powell A.J."/>
            <person name="Barry K."/>
            <person name="Miller A.N."/>
            <person name="Grigoriev I.V."/>
            <person name="Debuchy R."/>
            <person name="Gladieux P."/>
            <person name="Hiltunen Thoren M."/>
            <person name="Johannesson H."/>
        </authorList>
    </citation>
    <scope>NUCLEOTIDE SEQUENCE</scope>
    <source>
        <strain evidence="1">CBS 892.96</strain>
    </source>
</reference>
<gene>
    <name evidence="1" type="ORF">QBC36DRAFT_235809</name>
</gene>
<organism evidence="1 2">
    <name type="scientific">Triangularia setosa</name>
    <dbReference type="NCBI Taxonomy" id="2587417"/>
    <lineage>
        <taxon>Eukaryota</taxon>
        <taxon>Fungi</taxon>
        <taxon>Dikarya</taxon>
        <taxon>Ascomycota</taxon>
        <taxon>Pezizomycotina</taxon>
        <taxon>Sordariomycetes</taxon>
        <taxon>Sordariomycetidae</taxon>
        <taxon>Sordariales</taxon>
        <taxon>Podosporaceae</taxon>
        <taxon>Triangularia</taxon>
    </lineage>
</organism>